<protein>
    <recommendedName>
        <fullName evidence="5">Lipoprotein</fullName>
    </recommendedName>
</protein>
<dbReference type="EMBL" id="CP094534">
    <property type="protein sequence ID" value="UOE36020.1"/>
    <property type="molecule type" value="Genomic_DNA"/>
</dbReference>
<dbReference type="Proteomes" id="UP000831390">
    <property type="component" value="Chromosome"/>
</dbReference>
<accession>A0ABY4BA25</accession>
<feature type="region of interest" description="Disordered" evidence="1">
    <location>
        <begin position="133"/>
        <end position="229"/>
    </location>
</feature>
<evidence type="ECO:0000313" key="3">
    <source>
        <dbReference type="EMBL" id="UOE36020.1"/>
    </source>
</evidence>
<reference evidence="3 4" key="1">
    <citation type="submission" date="2022-03" db="EMBL/GenBank/DDBJ databases">
        <title>Hymenobactersp. isolated from the air.</title>
        <authorList>
            <person name="Won M."/>
            <person name="Kwon S.-W."/>
        </authorList>
    </citation>
    <scope>NUCLEOTIDE SEQUENCE [LARGE SCALE GENOMIC DNA]</scope>
    <source>
        <strain evidence="3 4">KACC 22596</strain>
    </source>
</reference>
<evidence type="ECO:0000256" key="1">
    <source>
        <dbReference type="SAM" id="MobiDB-lite"/>
    </source>
</evidence>
<keyword evidence="2" id="KW-0732">Signal</keyword>
<feature type="region of interest" description="Disordered" evidence="1">
    <location>
        <begin position="22"/>
        <end position="44"/>
    </location>
</feature>
<feature type="chain" id="PRO_5045267498" description="Lipoprotein" evidence="2">
    <location>
        <begin position="21"/>
        <end position="229"/>
    </location>
</feature>
<evidence type="ECO:0000313" key="4">
    <source>
        <dbReference type="Proteomes" id="UP000831390"/>
    </source>
</evidence>
<gene>
    <name evidence="3" type="ORF">MTP16_10345</name>
</gene>
<organism evidence="3 4">
    <name type="scientific">Hymenobacter monticola</name>
    <dbReference type="NCBI Taxonomy" id="1705399"/>
    <lineage>
        <taxon>Bacteria</taxon>
        <taxon>Pseudomonadati</taxon>
        <taxon>Bacteroidota</taxon>
        <taxon>Cytophagia</taxon>
        <taxon>Cytophagales</taxon>
        <taxon>Hymenobacteraceae</taxon>
        <taxon>Hymenobacter</taxon>
    </lineage>
</organism>
<evidence type="ECO:0000256" key="2">
    <source>
        <dbReference type="SAM" id="SignalP"/>
    </source>
</evidence>
<evidence type="ECO:0008006" key="5">
    <source>
        <dbReference type="Google" id="ProtNLM"/>
    </source>
</evidence>
<proteinExistence type="predicted"/>
<dbReference type="PROSITE" id="PS51257">
    <property type="entry name" value="PROKAR_LIPOPROTEIN"/>
    <property type="match status" value="1"/>
</dbReference>
<dbReference type="RefSeq" id="WP_243519397.1">
    <property type="nucleotide sequence ID" value="NZ_CP094534.1"/>
</dbReference>
<keyword evidence="4" id="KW-1185">Reference proteome</keyword>
<feature type="compositionally biased region" description="Low complexity" evidence="1">
    <location>
        <begin position="139"/>
        <end position="176"/>
    </location>
</feature>
<feature type="compositionally biased region" description="Basic and acidic residues" evidence="1">
    <location>
        <begin position="187"/>
        <end position="229"/>
    </location>
</feature>
<name>A0ABY4BA25_9BACT</name>
<feature type="signal peptide" evidence="2">
    <location>
        <begin position="1"/>
        <end position="20"/>
    </location>
</feature>
<sequence>MKNSLLILAGAAALSLASCSQEKTTETTTAPAEGTTTTTTTTTMGPMTDAQIEARAQRIADKMVADMKITDEATKTKIRTVYVNRYKRMNDMRSKYTTDTTGMAAAMRDERMAEDQEFKVIFVEPAQYQAYESSRSTYDDSNFADDNMSSDMSSSSDMNSSSDMSNTSSTSTSTSDAAGSNMSADGGKMKVKADGDIKIKDAAGNKMKMDGDDGTIKAKPEDGGKTKIK</sequence>